<feature type="region of interest" description="Disordered" evidence="1">
    <location>
        <begin position="21"/>
        <end position="99"/>
    </location>
</feature>
<feature type="compositionally biased region" description="Low complexity" evidence="1">
    <location>
        <begin position="72"/>
        <end position="83"/>
    </location>
</feature>
<keyword evidence="3" id="KW-1185">Reference proteome</keyword>
<proteinExistence type="predicted"/>
<accession>D8P9L7</accession>
<dbReference type="Proteomes" id="UP000001660">
    <property type="component" value="Chromosome"/>
</dbReference>
<sequence>MRADRDDIRHNQNLWAEDLARMIHTGSRRNRRDAKQDGRAEPGGREADLTQSVDRSSGEPARRQACRSGRSAGAVEAVVNNAGRLAPRSYTASPGAKGR</sequence>
<reference evidence="2 3" key="1">
    <citation type="journal article" date="2010" name="Proc. Natl. Acad. Sci. U.S.A.">
        <title>A Nitrospira metagenome illuminates the physiology and evolution of globally important nitrite-oxidizing bacteria.</title>
        <authorList>
            <person name="Lucker S."/>
            <person name="Wagner M."/>
            <person name="Maixner F."/>
            <person name="Pelletier E."/>
            <person name="Koch H."/>
            <person name="Vacherie B."/>
            <person name="Rattei T."/>
            <person name="Sinninghe Damste J."/>
            <person name="Spieck E."/>
            <person name="Le Paslier D."/>
            <person name="Daims H."/>
        </authorList>
    </citation>
    <scope>NUCLEOTIDE SEQUENCE [LARGE SCALE GENOMIC DNA]</scope>
</reference>
<gene>
    <name evidence="2" type="ORF">NIDE0142</name>
</gene>
<evidence type="ECO:0000313" key="3">
    <source>
        <dbReference type="Proteomes" id="UP000001660"/>
    </source>
</evidence>
<organism evidence="2 3">
    <name type="scientific">Nitrospira defluvii</name>
    <dbReference type="NCBI Taxonomy" id="330214"/>
    <lineage>
        <taxon>Bacteria</taxon>
        <taxon>Pseudomonadati</taxon>
        <taxon>Nitrospirota</taxon>
        <taxon>Nitrospiria</taxon>
        <taxon>Nitrospirales</taxon>
        <taxon>Nitrospiraceae</taxon>
        <taxon>Nitrospira</taxon>
    </lineage>
</organism>
<protein>
    <submittedName>
        <fullName evidence="2">Uncharacterized protein</fullName>
    </submittedName>
</protein>
<dbReference type="KEGG" id="nde:NIDE0142"/>
<evidence type="ECO:0000256" key="1">
    <source>
        <dbReference type="SAM" id="MobiDB-lite"/>
    </source>
</evidence>
<dbReference type="EMBL" id="FP929003">
    <property type="protein sequence ID" value="CBK39926.1"/>
    <property type="molecule type" value="Genomic_DNA"/>
</dbReference>
<feature type="compositionally biased region" description="Basic and acidic residues" evidence="1">
    <location>
        <begin position="33"/>
        <end position="48"/>
    </location>
</feature>
<dbReference type="STRING" id="330214.NIDE0142"/>
<evidence type="ECO:0000313" key="2">
    <source>
        <dbReference type="EMBL" id="CBK39926.1"/>
    </source>
</evidence>
<dbReference type="HOGENOM" id="CLU_2315086_0_0_0"/>
<dbReference type="AlphaFoldDB" id="D8P9L7"/>
<name>D8P9L7_9BACT</name>